<dbReference type="AlphaFoldDB" id="A0A5N6Z2I3"/>
<organism evidence="2 3">
    <name type="scientific">Aspergillus coremiiformis</name>
    <dbReference type="NCBI Taxonomy" id="138285"/>
    <lineage>
        <taxon>Eukaryota</taxon>
        <taxon>Fungi</taxon>
        <taxon>Dikarya</taxon>
        <taxon>Ascomycota</taxon>
        <taxon>Pezizomycotina</taxon>
        <taxon>Eurotiomycetes</taxon>
        <taxon>Eurotiomycetidae</taxon>
        <taxon>Eurotiales</taxon>
        <taxon>Aspergillaceae</taxon>
        <taxon>Aspergillus</taxon>
        <taxon>Aspergillus subgen. Circumdati</taxon>
    </lineage>
</organism>
<sequence length="92" mass="10825">MIEDRRRGRGGEGRRERKRTGDGRKGWGCAVWWFHCWCVFISSTTRLSHTLSLFCAVKSSDCPGDEKLNLLLTVQLVRVRVKFYRGRVLYRF</sequence>
<feature type="region of interest" description="Disordered" evidence="1">
    <location>
        <begin position="1"/>
        <end position="26"/>
    </location>
</feature>
<accession>A0A5N6Z2I3</accession>
<gene>
    <name evidence="2" type="ORF">BDV28DRAFT_11055</name>
</gene>
<evidence type="ECO:0000313" key="3">
    <source>
        <dbReference type="Proteomes" id="UP000327118"/>
    </source>
</evidence>
<protein>
    <submittedName>
        <fullName evidence="2">Uncharacterized protein</fullName>
    </submittedName>
</protein>
<evidence type="ECO:0000313" key="2">
    <source>
        <dbReference type="EMBL" id="KAE8351877.1"/>
    </source>
</evidence>
<dbReference type="EMBL" id="ML739151">
    <property type="protein sequence ID" value="KAE8351877.1"/>
    <property type="molecule type" value="Genomic_DNA"/>
</dbReference>
<dbReference type="Proteomes" id="UP000327118">
    <property type="component" value="Unassembled WGS sequence"/>
</dbReference>
<keyword evidence="3" id="KW-1185">Reference proteome</keyword>
<name>A0A5N6Z2I3_9EURO</name>
<feature type="compositionally biased region" description="Basic and acidic residues" evidence="1">
    <location>
        <begin position="1"/>
        <end position="25"/>
    </location>
</feature>
<reference evidence="3" key="1">
    <citation type="submission" date="2019-04" db="EMBL/GenBank/DDBJ databases">
        <title>Friends and foes A comparative genomics studyof 23 Aspergillus species from section Flavi.</title>
        <authorList>
            <consortium name="DOE Joint Genome Institute"/>
            <person name="Kjaerbolling I."/>
            <person name="Vesth T."/>
            <person name="Frisvad J.C."/>
            <person name="Nybo J.L."/>
            <person name="Theobald S."/>
            <person name="Kildgaard S."/>
            <person name="Isbrandt T."/>
            <person name="Kuo A."/>
            <person name="Sato A."/>
            <person name="Lyhne E.K."/>
            <person name="Kogle M.E."/>
            <person name="Wiebenga A."/>
            <person name="Kun R.S."/>
            <person name="Lubbers R.J."/>
            <person name="Makela M.R."/>
            <person name="Barry K."/>
            <person name="Chovatia M."/>
            <person name="Clum A."/>
            <person name="Daum C."/>
            <person name="Haridas S."/>
            <person name="He G."/>
            <person name="LaButti K."/>
            <person name="Lipzen A."/>
            <person name="Mondo S."/>
            <person name="Riley R."/>
            <person name="Salamov A."/>
            <person name="Simmons B.A."/>
            <person name="Magnuson J.K."/>
            <person name="Henrissat B."/>
            <person name="Mortensen U.H."/>
            <person name="Larsen T.O."/>
            <person name="Devries R.P."/>
            <person name="Grigoriev I.V."/>
            <person name="Machida M."/>
            <person name="Baker S.E."/>
            <person name="Andersen M.R."/>
        </authorList>
    </citation>
    <scope>NUCLEOTIDE SEQUENCE [LARGE SCALE GENOMIC DNA]</scope>
    <source>
        <strain evidence="3">CBS 553.77</strain>
    </source>
</reference>
<proteinExistence type="predicted"/>
<evidence type="ECO:0000256" key="1">
    <source>
        <dbReference type="SAM" id="MobiDB-lite"/>
    </source>
</evidence>